<protein>
    <submittedName>
        <fullName evidence="2">Uncharacterized protein</fullName>
    </submittedName>
</protein>
<evidence type="ECO:0000256" key="1">
    <source>
        <dbReference type="SAM" id="MobiDB-lite"/>
    </source>
</evidence>
<feature type="region of interest" description="Disordered" evidence="1">
    <location>
        <begin position="47"/>
        <end position="80"/>
    </location>
</feature>
<proteinExistence type="predicted"/>
<evidence type="ECO:0000313" key="3">
    <source>
        <dbReference type="Proteomes" id="UP000301309"/>
    </source>
</evidence>
<keyword evidence="3" id="KW-1185">Reference proteome</keyword>
<gene>
    <name evidence="2" type="ORF">SVIO_088080</name>
</gene>
<reference evidence="2 3" key="1">
    <citation type="journal article" date="2020" name="Int. J. Syst. Evol. Microbiol.">
        <title>Reclassification of Streptomyces castelarensis and Streptomyces sporoclivatus as later heterotypic synonyms of Streptomyces antimycoticus.</title>
        <authorList>
            <person name="Komaki H."/>
            <person name="Tamura T."/>
        </authorList>
    </citation>
    <scope>NUCLEOTIDE SEQUENCE [LARGE SCALE GENOMIC DNA]</scope>
    <source>
        <strain evidence="2 3">NBRC 13459</strain>
    </source>
</reference>
<feature type="compositionally biased region" description="Acidic residues" evidence="1">
    <location>
        <begin position="47"/>
        <end position="66"/>
    </location>
</feature>
<accession>A0A4D4LAN9</accession>
<comment type="caution">
    <text evidence="2">The sequence shown here is derived from an EMBL/GenBank/DDBJ whole genome shotgun (WGS) entry which is preliminary data.</text>
</comment>
<dbReference type="Proteomes" id="UP000301309">
    <property type="component" value="Unassembled WGS sequence"/>
</dbReference>
<sequence>MVECGGVGGVVGLLGEVVGPGAVGGGDGFEGWVVWCGVVVGVGEVGGEDAPGDGVDDEVVGEEEESSGGGGSEGEVDGLEHDAVGGVEAGLGGGLVFCDGGGDVGVVGEVGVVEQVCGVDAAGRRYPQLAFTLCAVEGEAEDVVVVDDGLQGGGKTLWVEVGGDGEQD</sequence>
<evidence type="ECO:0000313" key="2">
    <source>
        <dbReference type="EMBL" id="GDY58185.1"/>
    </source>
</evidence>
<dbReference type="AlphaFoldDB" id="A0A4D4LAN9"/>
<dbReference type="EMBL" id="BJHW01000001">
    <property type="protein sequence ID" value="GDY58185.1"/>
    <property type="molecule type" value="Genomic_DNA"/>
</dbReference>
<organism evidence="2 3">
    <name type="scientific">Streptomyces violaceusniger</name>
    <dbReference type="NCBI Taxonomy" id="68280"/>
    <lineage>
        <taxon>Bacteria</taxon>
        <taxon>Bacillati</taxon>
        <taxon>Actinomycetota</taxon>
        <taxon>Actinomycetes</taxon>
        <taxon>Kitasatosporales</taxon>
        <taxon>Streptomycetaceae</taxon>
        <taxon>Streptomyces</taxon>
        <taxon>Streptomyces violaceusniger group</taxon>
    </lineage>
</organism>
<name>A0A4D4LAN9_STRVO</name>